<protein>
    <recommendedName>
        <fullName evidence="6">ABC transmembrane type-1 domain-containing protein</fullName>
    </recommendedName>
</protein>
<evidence type="ECO:0000256" key="1">
    <source>
        <dbReference type="ARBA" id="ARBA00022741"/>
    </source>
</evidence>
<comment type="caution">
    <text evidence="4">The sequence shown here is derived from an EMBL/GenBank/DDBJ whole genome shotgun (WGS) entry which is preliminary data.</text>
</comment>
<evidence type="ECO:0008006" key="6">
    <source>
        <dbReference type="Google" id="ProtNLM"/>
    </source>
</evidence>
<dbReference type="InterPro" id="IPR050173">
    <property type="entry name" value="ABC_transporter_C-like"/>
</dbReference>
<sequence length="145" mass="16134">MVDGSLYAPLQANPPPDENVTPMANAGVLSIFTFWWLNPLMIKGKSQVLDDKDIPKLRKEDTSEECYSSFMETLEKRRAKSVSGGHGDSDPPVLSTLFVWQRKELVITGIFALIKVLALASGPLILRAFIQLVQGNESFENEGYF</sequence>
<dbReference type="GO" id="GO:0016020">
    <property type="term" value="C:membrane"/>
    <property type="evidence" value="ECO:0007669"/>
    <property type="project" value="TreeGrafter"/>
</dbReference>
<feature type="transmembrane region" description="Helical" evidence="3">
    <location>
        <begin position="20"/>
        <end position="37"/>
    </location>
</feature>
<dbReference type="PANTHER" id="PTHR24223:SF263">
    <property type="entry name" value="ABC-TYPE XENOBIOTIC TRANSPORTER"/>
    <property type="match status" value="1"/>
</dbReference>
<dbReference type="GO" id="GO:0005524">
    <property type="term" value="F:ATP binding"/>
    <property type="evidence" value="ECO:0007669"/>
    <property type="project" value="UniProtKB-KW"/>
</dbReference>
<keyword evidence="3" id="KW-0472">Membrane</keyword>
<reference evidence="4 5" key="1">
    <citation type="submission" date="2022-01" db="EMBL/GenBank/DDBJ databases">
        <authorList>
            <person name="Xiong W."/>
            <person name="Schranz E."/>
        </authorList>
    </citation>
    <scope>NUCLEOTIDE SEQUENCE [LARGE SCALE GENOMIC DNA]</scope>
</reference>
<proteinExistence type="predicted"/>
<dbReference type="AlphaFoldDB" id="A0AAU9PVE3"/>
<keyword evidence="3" id="KW-1133">Transmembrane helix</keyword>
<keyword evidence="3" id="KW-0812">Transmembrane</keyword>
<name>A0AAU9PVE3_9ASTR</name>
<gene>
    <name evidence="4" type="ORF">LVIROSA_LOCUS38853</name>
</gene>
<feature type="transmembrane region" description="Helical" evidence="3">
    <location>
        <begin position="105"/>
        <end position="130"/>
    </location>
</feature>
<keyword evidence="5" id="KW-1185">Reference proteome</keyword>
<evidence type="ECO:0000313" key="5">
    <source>
        <dbReference type="Proteomes" id="UP001157418"/>
    </source>
</evidence>
<accession>A0AAU9PVE3</accession>
<evidence type="ECO:0000256" key="3">
    <source>
        <dbReference type="SAM" id="Phobius"/>
    </source>
</evidence>
<organism evidence="4 5">
    <name type="scientific">Lactuca virosa</name>
    <dbReference type="NCBI Taxonomy" id="75947"/>
    <lineage>
        <taxon>Eukaryota</taxon>
        <taxon>Viridiplantae</taxon>
        <taxon>Streptophyta</taxon>
        <taxon>Embryophyta</taxon>
        <taxon>Tracheophyta</taxon>
        <taxon>Spermatophyta</taxon>
        <taxon>Magnoliopsida</taxon>
        <taxon>eudicotyledons</taxon>
        <taxon>Gunneridae</taxon>
        <taxon>Pentapetalae</taxon>
        <taxon>asterids</taxon>
        <taxon>campanulids</taxon>
        <taxon>Asterales</taxon>
        <taxon>Asteraceae</taxon>
        <taxon>Cichorioideae</taxon>
        <taxon>Cichorieae</taxon>
        <taxon>Lactucinae</taxon>
        <taxon>Lactuca</taxon>
    </lineage>
</organism>
<keyword evidence="2" id="KW-0067">ATP-binding</keyword>
<dbReference type="GO" id="GO:0042626">
    <property type="term" value="F:ATPase-coupled transmembrane transporter activity"/>
    <property type="evidence" value="ECO:0007669"/>
    <property type="project" value="TreeGrafter"/>
</dbReference>
<evidence type="ECO:0000313" key="4">
    <source>
        <dbReference type="EMBL" id="CAH1453621.1"/>
    </source>
</evidence>
<evidence type="ECO:0000256" key="2">
    <source>
        <dbReference type="ARBA" id="ARBA00022840"/>
    </source>
</evidence>
<dbReference type="PANTHER" id="PTHR24223">
    <property type="entry name" value="ATP-BINDING CASSETTE SUB-FAMILY C"/>
    <property type="match status" value="1"/>
</dbReference>
<dbReference type="Proteomes" id="UP001157418">
    <property type="component" value="Unassembled WGS sequence"/>
</dbReference>
<dbReference type="EMBL" id="CAKMRJ010005745">
    <property type="protein sequence ID" value="CAH1453621.1"/>
    <property type="molecule type" value="Genomic_DNA"/>
</dbReference>
<keyword evidence="1" id="KW-0547">Nucleotide-binding</keyword>